<name>A0ABD1JG79_9TELE</name>
<dbReference type="SMART" id="SM01289">
    <property type="entry name" value="PYRIN"/>
    <property type="match status" value="1"/>
</dbReference>
<dbReference type="InterPro" id="IPR004020">
    <property type="entry name" value="DAPIN"/>
</dbReference>
<dbReference type="EMBL" id="JBHFQA010000015">
    <property type="protein sequence ID" value="KAL2086167.1"/>
    <property type="molecule type" value="Genomic_DNA"/>
</dbReference>
<sequence length="175" mass="19775">MEGLEILLATLDNLKADELKRFKMFLGEKLVEGCDPIPGRSLETNNVTDIAKVMIRHYRCEKALEVTLLILKRTKQNNLADKLKQQLYQLSRIRPYLIKRTSRAVLRGLLDNLQAQSPPVISVGEAEEILQRSSVLQEQVTSLTDVVLKKGDKACGILLSLLKQLDSFLYQDLGL</sequence>
<keyword evidence="4" id="KW-1185">Reference proteome</keyword>
<organism evidence="3 4">
    <name type="scientific">Coilia grayii</name>
    <name type="common">Gray's grenadier anchovy</name>
    <dbReference type="NCBI Taxonomy" id="363190"/>
    <lineage>
        <taxon>Eukaryota</taxon>
        <taxon>Metazoa</taxon>
        <taxon>Chordata</taxon>
        <taxon>Craniata</taxon>
        <taxon>Vertebrata</taxon>
        <taxon>Euteleostomi</taxon>
        <taxon>Actinopterygii</taxon>
        <taxon>Neopterygii</taxon>
        <taxon>Teleostei</taxon>
        <taxon>Clupei</taxon>
        <taxon>Clupeiformes</taxon>
        <taxon>Clupeoidei</taxon>
        <taxon>Engraulidae</taxon>
        <taxon>Coilinae</taxon>
        <taxon>Coilia</taxon>
    </lineage>
</organism>
<comment type="caution">
    <text evidence="3">The sequence shown here is derived from an EMBL/GenBank/DDBJ whole genome shotgun (WGS) entry which is preliminary data.</text>
</comment>
<dbReference type="Pfam" id="PF02758">
    <property type="entry name" value="PYRIN"/>
    <property type="match status" value="1"/>
</dbReference>
<protein>
    <recommendedName>
        <fullName evidence="5">Pyrin domain-containing protein</fullName>
    </recommendedName>
</protein>
<dbReference type="AlphaFoldDB" id="A0ABD1JG79"/>
<reference evidence="3 4" key="1">
    <citation type="submission" date="2024-09" db="EMBL/GenBank/DDBJ databases">
        <title>A chromosome-level genome assembly of Gray's grenadier anchovy, Coilia grayii.</title>
        <authorList>
            <person name="Fu Z."/>
        </authorList>
    </citation>
    <scope>NUCLEOTIDE SEQUENCE [LARGE SCALE GENOMIC DNA]</scope>
    <source>
        <strain evidence="3">G4</strain>
        <tissue evidence="3">Muscle</tissue>
    </source>
</reference>
<dbReference type="SUPFAM" id="SSF47986">
    <property type="entry name" value="DEATH domain"/>
    <property type="match status" value="2"/>
</dbReference>
<evidence type="ECO:0008006" key="5">
    <source>
        <dbReference type="Google" id="ProtNLM"/>
    </source>
</evidence>
<dbReference type="PROSITE" id="PS50209">
    <property type="entry name" value="CARD"/>
    <property type="match status" value="1"/>
</dbReference>
<evidence type="ECO:0000313" key="3">
    <source>
        <dbReference type="EMBL" id="KAL2086167.1"/>
    </source>
</evidence>
<accession>A0ABD1JG79</accession>
<evidence type="ECO:0000259" key="1">
    <source>
        <dbReference type="PROSITE" id="PS50209"/>
    </source>
</evidence>
<dbReference type="InterPro" id="IPR011029">
    <property type="entry name" value="DEATH-like_dom_sf"/>
</dbReference>
<dbReference type="Proteomes" id="UP001591681">
    <property type="component" value="Unassembled WGS sequence"/>
</dbReference>
<gene>
    <name evidence="3" type="ORF">ACEWY4_017226</name>
</gene>
<dbReference type="PROSITE" id="PS50824">
    <property type="entry name" value="DAPIN"/>
    <property type="match status" value="1"/>
</dbReference>
<proteinExistence type="predicted"/>
<dbReference type="InterPro" id="IPR001315">
    <property type="entry name" value="CARD"/>
</dbReference>
<feature type="domain" description="Pyrin" evidence="2">
    <location>
        <begin position="1"/>
        <end position="89"/>
    </location>
</feature>
<evidence type="ECO:0000313" key="4">
    <source>
        <dbReference type="Proteomes" id="UP001591681"/>
    </source>
</evidence>
<evidence type="ECO:0000259" key="2">
    <source>
        <dbReference type="PROSITE" id="PS50824"/>
    </source>
</evidence>
<feature type="domain" description="CARD" evidence="1">
    <location>
        <begin position="90"/>
        <end position="175"/>
    </location>
</feature>
<dbReference type="Pfam" id="PF00619">
    <property type="entry name" value="CARD"/>
    <property type="match status" value="1"/>
</dbReference>
<dbReference type="Gene3D" id="1.10.533.10">
    <property type="entry name" value="Death Domain, Fas"/>
    <property type="match status" value="2"/>
</dbReference>